<evidence type="ECO:0000256" key="6">
    <source>
        <dbReference type="ARBA" id="ARBA00022737"/>
    </source>
</evidence>
<dbReference type="PANTHER" id="PTHR18896">
    <property type="entry name" value="PHOSPHOLIPASE D"/>
    <property type="match status" value="1"/>
</dbReference>
<dbReference type="GO" id="GO:0009395">
    <property type="term" value="P:phospholipid catabolic process"/>
    <property type="evidence" value="ECO:0007669"/>
    <property type="project" value="TreeGrafter"/>
</dbReference>
<comment type="catalytic activity">
    <reaction evidence="1">
        <text>a 1,2-diacyl-sn-glycero-3-phosphocholine + H2O = a 1,2-diacyl-sn-glycero-3-phosphate + choline + H(+)</text>
        <dbReference type="Rhea" id="RHEA:14445"/>
        <dbReference type="ChEBI" id="CHEBI:15354"/>
        <dbReference type="ChEBI" id="CHEBI:15377"/>
        <dbReference type="ChEBI" id="CHEBI:15378"/>
        <dbReference type="ChEBI" id="CHEBI:57643"/>
        <dbReference type="ChEBI" id="CHEBI:58608"/>
        <dbReference type="EC" id="3.1.4.4"/>
    </reaction>
</comment>
<dbReference type="EMBL" id="CADCVW010000031">
    <property type="protein sequence ID" value="CAA9491020.1"/>
    <property type="molecule type" value="Genomic_DNA"/>
</dbReference>
<comment type="subcellular location">
    <subcellularLocation>
        <location evidence="3">Secreted</location>
    </subcellularLocation>
</comment>
<evidence type="ECO:0000256" key="9">
    <source>
        <dbReference type="ARBA" id="ARBA00029594"/>
    </source>
</evidence>
<evidence type="ECO:0000256" key="7">
    <source>
        <dbReference type="ARBA" id="ARBA00022801"/>
    </source>
</evidence>
<dbReference type="PROSITE" id="PS50035">
    <property type="entry name" value="PLD"/>
    <property type="match status" value="2"/>
</dbReference>
<keyword evidence="7 11" id="KW-0378">Hydrolase</keyword>
<dbReference type="CDD" id="cd09140">
    <property type="entry name" value="PLDc_vPLD1_2_like_bac_1"/>
    <property type="match status" value="1"/>
</dbReference>
<dbReference type="PANTHER" id="PTHR18896:SF76">
    <property type="entry name" value="PHOSPHOLIPASE"/>
    <property type="match status" value="1"/>
</dbReference>
<dbReference type="Gene3D" id="3.30.870.10">
    <property type="entry name" value="Endonuclease Chain A"/>
    <property type="match status" value="2"/>
</dbReference>
<evidence type="ECO:0000313" key="11">
    <source>
        <dbReference type="EMBL" id="CAA9491020.1"/>
    </source>
</evidence>
<dbReference type="CDD" id="cd09143">
    <property type="entry name" value="PLDc_vPLD1_2_like_bac_2"/>
    <property type="match status" value="1"/>
</dbReference>
<dbReference type="SMART" id="SM00155">
    <property type="entry name" value="PLDc"/>
    <property type="match status" value="2"/>
</dbReference>
<organism evidence="11">
    <name type="scientific">uncultured Sphingomonadaceae bacterium</name>
    <dbReference type="NCBI Taxonomy" id="169976"/>
    <lineage>
        <taxon>Bacteria</taxon>
        <taxon>Pseudomonadati</taxon>
        <taxon>Pseudomonadota</taxon>
        <taxon>Alphaproteobacteria</taxon>
        <taxon>Sphingomonadales</taxon>
        <taxon>Sphingomonadaceae</taxon>
        <taxon>environmental samples</taxon>
    </lineage>
</organism>
<dbReference type="SUPFAM" id="SSF56024">
    <property type="entry name" value="Phospholipase D/nuclease"/>
    <property type="match status" value="2"/>
</dbReference>
<proteinExistence type="predicted"/>
<reference evidence="11" key="1">
    <citation type="submission" date="2020-02" db="EMBL/GenBank/DDBJ databases">
        <authorList>
            <person name="Meier V. D."/>
        </authorList>
    </citation>
    <scope>NUCLEOTIDE SEQUENCE</scope>
    <source>
        <strain evidence="11">AVDCRST_MAG39</strain>
    </source>
</reference>
<keyword evidence="5" id="KW-0964">Secreted</keyword>
<keyword evidence="6" id="KW-0677">Repeat</keyword>
<gene>
    <name evidence="11" type="ORF">AVDCRST_MAG39-690</name>
</gene>
<keyword evidence="8" id="KW-0443">Lipid metabolism</keyword>
<dbReference type="GO" id="GO:0005576">
    <property type="term" value="C:extracellular region"/>
    <property type="evidence" value="ECO:0007669"/>
    <property type="project" value="UniProtKB-SubCell"/>
</dbReference>
<dbReference type="InterPro" id="IPR001736">
    <property type="entry name" value="PLipase_D/transphosphatidylase"/>
</dbReference>
<evidence type="ECO:0000256" key="4">
    <source>
        <dbReference type="ARBA" id="ARBA00018392"/>
    </source>
</evidence>
<protein>
    <recommendedName>
        <fullName evidence="4">Phospholipase D</fullName>
    </recommendedName>
    <alternativeName>
        <fullName evidence="9">Choline phosphatase</fullName>
    </alternativeName>
</protein>
<evidence type="ECO:0000259" key="10">
    <source>
        <dbReference type="PROSITE" id="PS50035"/>
    </source>
</evidence>
<evidence type="ECO:0000256" key="5">
    <source>
        <dbReference type="ARBA" id="ARBA00022525"/>
    </source>
</evidence>
<evidence type="ECO:0000256" key="1">
    <source>
        <dbReference type="ARBA" id="ARBA00000798"/>
    </source>
</evidence>
<dbReference type="InterPro" id="IPR015679">
    <property type="entry name" value="PLipase_D_fam"/>
</dbReference>
<sequence length="501" mass="56266">MDESAGPSVREGSTAWRIARADRARVMIDAATYFPAIRDAMAQAKHRILLIGWEFDTRILLNDGWGGDHPGPDRLAEFLLWLANKEPELRIYILNWNIGAFKLLLRGRTAFTLLRWARHPRIFFRLDSAHPPGCSHHQKIAVVDDCLAACGGIDMTRERWDTSEHKEGDPRRQHRRGRGYKPWHDATMLVDGPAAQALAELGLERWRVATGEELPPPQPCGALWPTGIDVHFENADVAISRTRAAFRDREEVREIEALYLELIARAKRFIYAENQYFASRRVAEAIAARAAEPDGPEVMIVGPRRADGWLEQEAMDAARARLIRAIGRRDLRGRFGYYTPVNEAGTPIYVHAKVLIVDDQVLRIGSSNMNNRSLGLDSECDVTIDTALPANSGMGAAIAALRTRLMAEHLNAAEADVARTFAETGSLHATAARLTRPGRALKPLPLDDFNAVEKLIADKELLDPERADGFFEPIARRGLFRRWRERARWRAARPTRVGQPA</sequence>
<evidence type="ECO:0000256" key="2">
    <source>
        <dbReference type="ARBA" id="ARBA00003145"/>
    </source>
</evidence>
<accession>A0A6J4S729</accession>
<feature type="domain" description="PLD phosphodiesterase" evidence="10">
    <location>
        <begin position="136"/>
        <end position="159"/>
    </location>
</feature>
<feature type="domain" description="PLD phosphodiesterase" evidence="10">
    <location>
        <begin position="346"/>
        <end position="373"/>
    </location>
</feature>
<dbReference type="Pfam" id="PF13091">
    <property type="entry name" value="PLDc_2"/>
    <property type="match status" value="1"/>
</dbReference>
<comment type="function">
    <text evidence="2">Could be a virulence factor.</text>
</comment>
<name>A0A6J4S729_9SPHN</name>
<evidence type="ECO:0000256" key="8">
    <source>
        <dbReference type="ARBA" id="ARBA00023098"/>
    </source>
</evidence>
<dbReference type="GO" id="GO:0004630">
    <property type="term" value="F:phospholipase D activity"/>
    <property type="evidence" value="ECO:0007669"/>
    <property type="project" value="UniProtKB-EC"/>
</dbReference>
<evidence type="ECO:0000256" key="3">
    <source>
        <dbReference type="ARBA" id="ARBA00004613"/>
    </source>
</evidence>
<dbReference type="InterPro" id="IPR025202">
    <property type="entry name" value="PLD-like_dom"/>
</dbReference>
<dbReference type="AlphaFoldDB" id="A0A6J4S729"/>